<evidence type="ECO:0000313" key="1">
    <source>
        <dbReference type="EMBL" id="AQP43478.1"/>
    </source>
</evidence>
<organism evidence="1 2">
    <name type="scientific">Tessaracoccus flavus</name>
    <dbReference type="NCBI Taxonomy" id="1610493"/>
    <lineage>
        <taxon>Bacteria</taxon>
        <taxon>Bacillati</taxon>
        <taxon>Actinomycetota</taxon>
        <taxon>Actinomycetes</taxon>
        <taxon>Propionibacteriales</taxon>
        <taxon>Propionibacteriaceae</taxon>
        <taxon>Tessaracoccus</taxon>
    </lineage>
</organism>
<sequence>MTWRIEVEADSGEPIELAFAMTAPVEDRSMLVLVDPQPQVIHEKVIPVDMPFSEQLNAHFVYLPAGPPGVTLITVKFSRAIAGLSVDLVSWPTAVASGADVCAGVMATILPDLAHGRPLATSTTARWVVAS</sequence>
<protein>
    <submittedName>
        <fullName evidence="1">Uncharacterized protein</fullName>
    </submittedName>
</protein>
<dbReference type="STRING" id="1610493.RPIT_00475"/>
<gene>
    <name evidence="1" type="ORF">RPIT_00475</name>
</gene>
<accession>A0A1Q2CBJ5</accession>
<name>A0A1Q2CBJ5_9ACTN</name>
<dbReference type="EMBL" id="CP019605">
    <property type="protein sequence ID" value="AQP43478.1"/>
    <property type="molecule type" value="Genomic_DNA"/>
</dbReference>
<dbReference type="Proteomes" id="UP000188324">
    <property type="component" value="Chromosome"/>
</dbReference>
<reference evidence="1 2" key="1">
    <citation type="journal article" date="2016" name="Int. J. Syst. Evol. Microbiol.">
        <title>Tessaracoccus flavus sp. nov., isolated from the drainage system of a lindane-producing factory.</title>
        <authorList>
            <person name="Kumari R."/>
            <person name="Singh P."/>
            <person name="Schumann P."/>
            <person name="Lal R."/>
        </authorList>
    </citation>
    <scope>NUCLEOTIDE SEQUENCE [LARGE SCALE GENOMIC DNA]</scope>
    <source>
        <strain evidence="1 2">RP1T</strain>
    </source>
</reference>
<proteinExistence type="predicted"/>
<dbReference type="KEGG" id="tfl:RPIT_00475"/>
<dbReference type="AlphaFoldDB" id="A0A1Q2CBJ5"/>
<evidence type="ECO:0000313" key="2">
    <source>
        <dbReference type="Proteomes" id="UP000188324"/>
    </source>
</evidence>
<dbReference type="RefSeq" id="WP_093664882.1">
    <property type="nucleotide sequence ID" value="NZ_CP019605.1"/>
</dbReference>
<keyword evidence="2" id="KW-1185">Reference proteome</keyword>